<proteinExistence type="inferred from homology"/>
<dbReference type="Gene3D" id="3.60.20.10">
    <property type="entry name" value="Glutamine Phosphoribosylpyrophosphate, subunit 1, domain 1"/>
    <property type="match status" value="1"/>
</dbReference>
<gene>
    <name evidence="4" type="ORF">A3Q56_00774</name>
</gene>
<reference evidence="4 5" key="1">
    <citation type="submission" date="2016-04" db="EMBL/GenBank/DDBJ databases">
        <title>The genome of Intoshia linei affirms orthonectids as highly simplified spiralians.</title>
        <authorList>
            <person name="Mikhailov K.V."/>
            <person name="Slusarev G.S."/>
            <person name="Nikitin M.A."/>
            <person name="Logacheva M.D."/>
            <person name="Penin A."/>
            <person name="Aleoshin V."/>
            <person name="Panchin Y.V."/>
        </authorList>
    </citation>
    <scope>NUCLEOTIDE SEQUENCE [LARGE SCALE GENOMIC DNA]</scope>
    <source>
        <strain evidence="4">Intl2013</strain>
        <tissue evidence="4">Whole animal</tissue>
    </source>
</reference>
<sequence>MFMSRSEYDSGAKTFSPEGRLFQVEYAMEAIKLGTTAIGLKAVDGIVLAVEKPSASTLVIPTSTQKIEKISTHIGAAMSGMTADARSLVDRARIEAQNHYFTYDEPIKVRTLSQSISRMTLAFSDETSSNKYGSMSRPFGVAMLIGGIDGDVPKLYQLDPSGTFIEFKARSIGSAGASAETMFTDFYKDDITVKECLVEVFKILKQTIKSLTKDNVEVAIINKEKGYHMLSKDELNEYISNTKFI</sequence>
<dbReference type="InterPro" id="IPR023332">
    <property type="entry name" value="Proteasome_alpha-type"/>
</dbReference>
<dbReference type="GO" id="GO:0006511">
    <property type="term" value="P:ubiquitin-dependent protein catabolic process"/>
    <property type="evidence" value="ECO:0007669"/>
    <property type="project" value="InterPro"/>
</dbReference>
<evidence type="ECO:0000259" key="3">
    <source>
        <dbReference type="SMART" id="SM00948"/>
    </source>
</evidence>
<dbReference type="PANTHER" id="PTHR11599">
    <property type="entry name" value="PROTEASOME SUBUNIT ALPHA/BETA"/>
    <property type="match status" value="1"/>
</dbReference>
<dbReference type="PROSITE" id="PS51475">
    <property type="entry name" value="PROTEASOME_ALPHA_2"/>
    <property type="match status" value="1"/>
</dbReference>
<organism evidence="4 5">
    <name type="scientific">Intoshia linei</name>
    <dbReference type="NCBI Taxonomy" id="1819745"/>
    <lineage>
        <taxon>Eukaryota</taxon>
        <taxon>Metazoa</taxon>
        <taxon>Spiralia</taxon>
        <taxon>Lophotrochozoa</taxon>
        <taxon>Mesozoa</taxon>
        <taxon>Orthonectida</taxon>
        <taxon>Rhopaluridae</taxon>
        <taxon>Intoshia</taxon>
    </lineage>
</organism>
<feature type="non-terminal residue" evidence="4">
    <location>
        <position position="245"/>
    </location>
</feature>
<dbReference type="InterPro" id="IPR029055">
    <property type="entry name" value="Ntn_hydrolases_N"/>
</dbReference>
<keyword evidence="1 2" id="KW-0647">Proteasome</keyword>
<dbReference type="Pfam" id="PF00227">
    <property type="entry name" value="Proteasome"/>
    <property type="match status" value="1"/>
</dbReference>
<evidence type="ECO:0000313" key="5">
    <source>
        <dbReference type="Proteomes" id="UP000078046"/>
    </source>
</evidence>
<feature type="domain" description="Proteasome alpha-type subunits" evidence="3">
    <location>
        <begin position="8"/>
        <end position="30"/>
    </location>
</feature>
<evidence type="ECO:0000256" key="2">
    <source>
        <dbReference type="PROSITE-ProRule" id="PRU00808"/>
    </source>
</evidence>
<dbReference type="EMBL" id="LWCA01000050">
    <property type="protein sequence ID" value="OAF71455.1"/>
    <property type="molecule type" value="Genomic_DNA"/>
</dbReference>
<dbReference type="SMART" id="SM00948">
    <property type="entry name" value="Proteasome_A_N"/>
    <property type="match status" value="1"/>
</dbReference>
<accession>A0A177BB79</accession>
<dbReference type="OrthoDB" id="431557at2759"/>
<comment type="similarity">
    <text evidence="2">Belongs to the peptidase T1A family.</text>
</comment>
<dbReference type="GO" id="GO:0019773">
    <property type="term" value="C:proteasome core complex, alpha-subunit complex"/>
    <property type="evidence" value="ECO:0007669"/>
    <property type="project" value="UniProtKB-UniRule"/>
</dbReference>
<keyword evidence="5" id="KW-1185">Reference proteome</keyword>
<protein>
    <recommendedName>
        <fullName evidence="3">Proteasome alpha-type subunits domain-containing protein</fullName>
    </recommendedName>
</protein>
<dbReference type="Proteomes" id="UP000078046">
    <property type="component" value="Unassembled WGS sequence"/>
</dbReference>
<name>A0A177BB79_9BILA</name>
<evidence type="ECO:0000256" key="1">
    <source>
        <dbReference type="ARBA" id="ARBA00022942"/>
    </source>
</evidence>
<dbReference type="NCBIfam" id="NF003075">
    <property type="entry name" value="PRK03996.1"/>
    <property type="match status" value="1"/>
</dbReference>
<dbReference type="AlphaFoldDB" id="A0A177BB79"/>
<evidence type="ECO:0000313" key="4">
    <source>
        <dbReference type="EMBL" id="OAF71455.1"/>
    </source>
</evidence>
<dbReference type="SUPFAM" id="SSF56235">
    <property type="entry name" value="N-terminal nucleophile aminohydrolases (Ntn hydrolases)"/>
    <property type="match status" value="1"/>
</dbReference>
<dbReference type="InterPro" id="IPR001353">
    <property type="entry name" value="Proteasome_sua/b"/>
</dbReference>
<dbReference type="InterPro" id="IPR000426">
    <property type="entry name" value="Proteasome_asu_N"/>
</dbReference>
<dbReference type="InterPro" id="IPR050115">
    <property type="entry name" value="Proteasome_alpha"/>
</dbReference>
<dbReference type="Pfam" id="PF10584">
    <property type="entry name" value="Proteasome_A_N"/>
    <property type="match status" value="1"/>
</dbReference>
<comment type="caution">
    <text evidence="4">The sequence shown here is derived from an EMBL/GenBank/DDBJ whole genome shotgun (WGS) entry which is preliminary data.</text>
</comment>